<proteinExistence type="predicted"/>
<feature type="transmembrane region" description="Helical" evidence="6">
    <location>
        <begin position="28"/>
        <end position="49"/>
    </location>
</feature>
<dbReference type="InterPro" id="IPR043428">
    <property type="entry name" value="LivM-like"/>
</dbReference>
<reference evidence="7 8" key="1">
    <citation type="submission" date="2019-04" db="EMBL/GenBank/DDBJ databases">
        <title>Long-read de novo sequencing of Cupriavidus necator H16.</title>
        <authorList>
            <person name="Little G.T."/>
            <person name="Ehsaan M."/>
            <person name="Arenas-Lopez C."/>
            <person name="Jawed K."/>
            <person name="Winzer K."/>
            <person name="Kovacs K."/>
            <person name="Malys N."/>
            <person name="Minton N.P."/>
        </authorList>
    </citation>
    <scope>NUCLEOTIDE SEQUENCE [LARGE SCALE GENOMIC DNA]</scope>
    <source>
        <strain evidence="7 8">H16</strain>
    </source>
</reference>
<keyword evidence="5 6" id="KW-0472">Membrane</keyword>
<dbReference type="CDD" id="cd06581">
    <property type="entry name" value="TM_PBP1_LivM_like"/>
    <property type="match status" value="1"/>
</dbReference>
<dbReference type="InterPro" id="IPR001851">
    <property type="entry name" value="ABC_transp_permease"/>
</dbReference>
<feature type="transmembrane region" description="Helical" evidence="6">
    <location>
        <begin position="117"/>
        <end position="139"/>
    </location>
</feature>
<evidence type="ECO:0000256" key="5">
    <source>
        <dbReference type="ARBA" id="ARBA00023136"/>
    </source>
</evidence>
<dbReference type="GO" id="GO:0015658">
    <property type="term" value="F:branched-chain amino acid transmembrane transporter activity"/>
    <property type="evidence" value="ECO:0007669"/>
    <property type="project" value="InterPro"/>
</dbReference>
<evidence type="ECO:0000313" key="7">
    <source>
        <dbReference type="EMBL" id="QCC02620.1"/>
    </source>
</evidence>
<feature type="transmembrane region" description="Helical" evidence="6">
    <location>
        <begin position="61"/>
        <end position="78"/>
    </location>
</feature>
<accession>A0AAE6DI14</accession>
<keyword evidence="3 6" id="KW-0812">Transmembrane</keyword>
<dbReference type="Pfam" id="PF02653">
    <property type="entry name" value="BPD_transp_2"/>
    <property type="match status" value="1"/>
</dbReference>
<evidence type="ECO:0000256" key="2">
    <source>
        <dbReference type="ARBA" id="ARBA00022475"/>
    </source>
</evidence>
<gene>
    <name evidence="7" type="ORF">E6A55_07775</name>
</gene>
<comment type="subcellular location">
    <subcellularLocation>
        <location evidence="1">Cell membrane</location>
        <topology evidence="1">Multi-pass membrane protein</topology>
    </subcellularLocation>
</comment>
<dbReference type="PANTHER" id="PTHR30482:SF10">
    <property type="entry name" value="HIGH-AFFINITY BRANCHED-CHAIN AMINO ACID TRANSPORT PROTEIN BRAE"/>
    <property type="match status" value="1"/>
</dbReference>
<evidence type="ECO:0000256" key="1">
    <source>
        <dbReference type="ARBA" id="ARBA00004651"/>
    </source>
</evidence>
<evidence type="ECO:0000256" key="6">
    <source>
        <dbReference type="SAM" id="Phobius"/>
    </source>
</evidence>
<feature type="transmembrane region" description="Helical" evidence="6">
    <location>
        <begin position="84"/>
        <end position="105"/>
    </location>
</feature>
<protein>
    <submittedName>
        <fullName evidence="7">Branched-chain amino acid ABC transporter permease</fullName>
    </submittedName>
</protein>
<dbReference type="AlphaFoldDB" id="A0AAE6DI14"/>
<organism evidence="7 8">
    <name type="scientific">Cupriavidus necator (strain ATCC 17699 / DSM 428 / KCTC 22496 / NCIMB 10442 / H16 / Stanier 337)</name>
    <name type="common">Ralstonia eutropha</name>
    <dbReference type="NCBI Taxonomy" id="381666"/>
    <lineage>
        <taxon>Bacteria</taxon>
        <taxon>Pseudomonadati</taxon>
        <taxon>Pseudomonadota</taxon>
        <taxon>Betaproteobacteria</taxon>
        <taxon>Burkholderiales</taxon>
        <taxon>Burkholderiaceae</taxon>
        <taxon>Cupriavidus</taxon>
    </lineage>
</organism>
<dbReference type="Proteomes" id="UP000296079">
    <property type="component" value="Chromosome 1"/>
</dbReference>
<evidence type="ECO:0000256" key="4">
    <source>
        <dbReference type="ARBA" id="ARBA00022989"/>
    </source>
</evidence>
<feature type="transmembrane region" description="Helical" evidence="6">
    <location>
        <begin position="159"/>
        <end position="178"/>
    </location>
</feature>
<dbReference type="GO" id="GO:0005886">
    <property type="term" value="C:plasma membrane"/>
    <property type="evidence" value="ECO:0007669"/>
    <property type="project" value="UniProtKB-SubCell"/>
</dbReference>
<evidence type="ECO:0000313" key="8">
    <source>
        <dbReference type="Proteomes" id="UP000296079"/>
    </source>
</evidence>
<dbReference type="EMBL" id="CP039287">
    <property type="protein sequence ID" value="QCC02620.1"/>
    <property type="molecule type" value="Genomic_DNA"/>
</dbReference>
<feature type="transmembrane region" description="Helical" evidence="6">
    <location>
        <begin position="279"/>
        <end position="302"/>
    </location>
</feature>
<evidence type="ECO:0000256" key="3">
    <source>
        <dbReference type="ARBA" id="ARBA00022692"/>
    </source>
</evidence>
<keyword evidence="2" id="KW-1003">Cell membrane</keyword>
<sequence>MSSLPTLGWIAIVLAGFAAAPLWLSSGFALNLLVMVLLMTLMAQSWNILGGFGGQFSFGHAAFFGTGAYAMAILQVAFGMNAWLALVLATGVGALAGVGVGVLSFRYGLKGSYFSLATLAVAEVLRIVANAVGFTGAGAGMQLPLQPGALHLQFAGKAGYLWFILTFVAAGLLLSWWLRRSRFGACLMAVRDSEDAAKALGIDVLRVKLVAIAMSAALMAAAGVFYTQYLQYLDPHIAYGPAFSVAALVGAVIGGTATVFGPLLGALALQLLNELTRNALGDVPGVSLVIYGALLVLMVMFLPQGLAGAAGSVRKARA</sequence>
<dbReference type="PANTHER" id="PTHR30482">
    <property type="entry name" value="HIGH-AFFINITY BRANCHED-CHAIN AMINO ACID TRANSPORT SYSTEM PERMEASE"/>
    <property type="match status" value="1"/>
</dbReference>
<feature type="transmembrane region" description="Helical" evidence="6">
    <location>
        <begin position="242"/>
        <end position="267"/>
    </location>
</feature>
<name>A0AAE6DI14_CUPNH</name>
<feature type="transmembrane region" description="Helical" evidence="6">
    <location>
        <begin position="209"/>
        <end position="230"/>
    </location>
</feature>
<keyword evidence="4 6" id="KW-1133">Transmembrane helix</keyword>